<dbReference type="Pfam" id="PF09397">
    <property type="entry name" value="FtsK_gamma"/>
    <property type="match status" value="1"/>
</dbReference>
<reference evidence="4 5" key="1">
    <citation type="submission" date="2019-09" db="EMBL/GenBank/DDBJ databases">
        <title>Actinomadura physcomitrii sp. nov., a novel actinomycete isolated from moss [Physcomitrium sphaericum (Ludw) Fuernr].</title>
        <authorList>
            <person name="Zhuang X."/>
            <person name="Liu C."/>
        </authorList>
    </citation>
    <scope>NUCLEOTIDE SEQUENCE [LARGE SCALE GENOMIC DNA]</scope>
    <source>
        <strain evidence="4 5">HMC1</strain>
    </source>
</reference>
<organism evidence="4 5">
    <name type="scientific">Actinomadura rudentiformis</name>
    <dbReference type="NCBI Taxonomy" id="359158"/>
    <lineage>
        <taxon>Bacteria</taxon>
        <taxon>Bacillati</taxon>
        <taxon>Actinomycetota</taxon>
        <taxon>Actinomycetes</taxon>
        <taxon>Streptosporangiales</taxon>
        <taxon>Thermomonosporaceae</taxon>
        <taxon>Actinomadura</taxon>
    </lineage>
</organism>
<dbReference type="InterPro" id="IPR027417">
    <property type="entry name" value="P-loop_NTPase"/>
</dbReference>
<comment type="caution">
    <text evidence="4">The sequence shown here is derived from an EMBL/GenBank/DDBJ whole genome shotgun (WGS) entry which is preliminary data.</text>
</comment>
<feature type="transmembrane region" description="Helical" evidence="2">
    <location>
        <begin position="55"/>
        <end position="77"/>
    </location>
</feature>
<dbReference type="InterPro" id="IPR018541">
    <property type="entry name" value="Ftsk_gamma"/>
</dbReference>
<evidence type="ECO:0000259" key="3">
    <source>
        <dbReference type="SMART" id="SM00843"/>
    </source>
</evidence>
<dbReference type="AlphaFoldDB" id="A0A6H9YUM9"/>
<feature type="transmembrane region" description="Helical" evidence="2">
    <location>
        <begin position="89"/>
        <end position="110"/>
    </location>
</feature>
<evidence type="ECO:0000256" key="2">
    <source>
        <dbReference type="SAM" id="Phobius"/>
    </source>
</evidence>
<sequence>MARKQTFELAQREGMERIVAAAVSKVGVLVGPWILLGLIYLVGAFSHWLWGKPPAATWMTLAGTLCTVALTLLVWAISHHRGLLGRWHSTLTCAGAGLWFVVANITGVWVPFVDEWSRVTVGLWFMFGGTLALGWNFRTVIRNSPSESAGDDPLRWLFTKVKAKAGLEGADVRTQEATEHKVQAELDVPDGKTVDDVQKKVPALEAAAGVPSGTFQVAPNVDNAGKAHFITVDPRTMRRPIRWPGPYLPGRSMGDPLRPGLWQDMEPVLHTLPGHHVQMMGMSGAGKSIGGAWNYLAEIITRFDGAVLAADITKGEQTLGPLRPALHRFETTAPGARSLLYDVRGELQERTNWLAARGFQKWVPGCGLTYWIIWWEEFPDIYDTFSDKDEETFKSTVRTTRSGGASMFLSLQRSDFTQMPTFARGQLAKMCFGVADDYEASFGLSDRQKAAGASPELWQNHPEHQGKAYLDAPSIPEEKLGMGLRTWSWGKTDQEAHANITAHAEAWPAASKTVDEFTKKIADASGSAARPSAAIPMPPAAPERIVVNGASTHAPKPVEDGIPEGQELLERAAELVINKQRASTAMLQRGLRLSHEDCVRVMEALERKGIVGPLREDETREVKVAAVDLPAALDELHKAGDAVAEYAQTDDPDPTITAGPDDEIPDLPPAPRPKAGAAPKKKMSPEAARGLVEDWIRHRFEIGELSFTASDEELRRIRDESGNTSRSWAHNVLMRIASDGLLEVDNSGPSTVFRIVADRFETVPA</sequence>
<accession>A0A6H9YUM9</accession>
<dbReference type="EMBL" id="WBMT01000009">
    <property type="protein sequence ID" value="KAB2347376.1"/>
    <property type="molecule type" value="Genomic_DNA"/>
</dbReference>
<feature type="domain" description="FtsK gamma" evidence="3">
    <location>
        <begin position="562"/>
        <end position="627"/>
    </location>
</feature>
<dbReference type="SMART" id="SM00843">
    <property type="entry name" value="Ftsk_gamma"/>
    <property type="match status" value="1"/>
</dbReference>
<proteinExistence type="predicted"/>
<evidence type="ECO:0000256" key="1">
    <source>
        <dbReference type="SAM" id="MobiDB-lite"/>
    </source>
</evidence>
<dbReference type="OrthoDB" id="5165844at2"/>
<keyword evidence="2" id="KW-1133">Transmembrane helix</keyword>
<dbReference type="Gene3D" id="1.10.10.10">
    <property type="entry name" value="Winged helix-like DNA-binding domain superfamily/Winged helix DNA-binding domain"/>
    <property type="match status" value="1"/>
</dbReference>
<dbReference type="RefSeq" id="WP_151562157.1">
    <property type="nucleotide sequence ID" value="NZ_WBMT01000009.1"/>
</dbReference>
<protein>
    <recommendedName>
        <fullName evidence="3">FtsK gamma domain-containing protein</fullName>
    </recommendedName>
</protein>
<keyword evidence="2" id="KW-0812">Transmembrane</keyword>
<keyword evidence="2" id="KW-0472">Membrane</keyword>
<gene>
    <name evidence="4" type="ORF">F8566_20400</name>
</gene>
<dbReference type="Proteomes" id="UP000468735">
    <property type="component" value="Unassembled WGS sequence"/>
</dbReference>
<evidence type="ECO:0000313" key="5">
    <source>
        <dbReference type="Proteomes" id="UP000468735"/>
    </source>
</evidence>
<dbReference type="InterPro" id="IPR036390">
    <property type="entry name" value="WH_DNA-bd_sf"/>
</dbReference>
<name>A0A6H9YUM9_9ACTN</name>
<feature type="region of interest" description="Disordered" evidence="1">
    <location>
        <begin position="647"/>
        <end position="686"/>
    </location>
</feature>
<feature type="transmembrane region" description="Helical" evidence="2">
    <location>
        <begin position="21"/>
        <end position="43"/>
    </location>
</feature>
<keyword evidence="5" id="KW-1185">Reference proteome</keyword>
<evidence type="ECO:0000313" key="4">
    <source>
        <dbReference type="EMBL" id="KAB2347376.1"/>
    </source>
</evidence>
<dbReference type="InterPro" id="IPR036388">
    <property type="entry name" value="WH-like_DNA-bd_sf"/>
</dbReference>
<dbReference type="Gene3D" id="3.40.50.300">
    <property type="entry name" value="P-loop containing nucleotide triphosphate hydrolases"/>
    <property type="match status" value="1"/>
</dbReference>
<dbReference type="SUPFAM" id="SSF46785">
    <property type="entry name" value="Winged helix' DNA-binding domain"/>
    <property type="match status" value="1"/>
</dbReference>